<dbReference type="EMBL" id="CM017653">
    <property type="protein sequence ID" value="TYI80880.1"/>
    <property type="molecule type" value="Genomic_DNA"/>
</dbReference>
<protein>
    <submittedName>
        <fullName evidence="1">Uncharacterized protein</fullName>
    </submittedName>
</protein>
<organism evidence="1 2">
    <name type="scientific">Gossypium mustelinum</name>
    <name type="common">Cotton</name>
    <name type="synonym">Gossypium caicoense</name>
    <dbReference type="NCBI Taxonomy" id="34275"/>
    <lineage>
        <taxon>Eukaryota</taxon>
        <taxon>Viridiplantae</taxon>
        <taxon>Streptophyta</taxon>
        <taxon>Embryophyta</taxon>
        <taxon>Tracheophyta</taxon>
        <taxon>Spermatophyta</taxon>
        <taxon>Magnoliopsida</taxon>
        <taxon>eudicotyledons</taxon>
        <taxon>Gunneridae</taxon>
        <taxon>Pentapetalae</taxon>
        <taxon>rosids</taxon>
        <taxon>malvids</taxon>
        <taxon>Malvales</taxon>
        <taxon>Malvaceae</taxon>
        <taxon>Malvoideae</taxon>
        <taxon>Gossypium</taxon>
    </lineage>
</organism>
<dbReference type="Gene3D" id="2.40.50.140">
    <property type="entry name" value="Nucleic acid-binding proteins"/>
    <property type="match status" value="1"/>
</dbReference>
<name>A0A5D2UVQ7_GOSMU</name>
<evidence type="ECO:0000313" key="2">
    <source>
        <dbReference type="Proteomes" id="UP000323597"/>
    </source>
</evidence>
<dbReference type="AlphaFoldDB" id="A0A5D2UVQ7"/>
<dbReference type="InterPro" id="IPR012340">
    <property type="entry name" value="NA-bd_OB-fold"/>
</dbReference>
<dbReference type="PANTHER" id="PTHR12150">
    <property type="entry name" value="CLASS IV SAM-BINDING METHYLTRANSFERASE-RELATED"/>
    <property type="match status" value="1"/>
</dbReference>
<evidence type="ECO:0000313" key="1">
    <source>
        <dbReference type="EMBL" id="TYI80880.1"/>
    </source>
</evidence>
<reference evidence="1 2" key="1">
    <citation type="submission" date="2019-07" db="EMBL/GenBank/DDBJ databases">
        <title>WGS assembly of Gossypium mustelinum.</title>
        <authorList>
            <person name="Chen Z.J."/>
            <person name="Sreedasyam A."/>
            <person name="Ando A."/>
            <person name="Song Q."/>
            <person name="De L."/>
            <person name="Hulse-Kemp A."/>
            <person name="Ding M."/>
            <person name="Ye W."/>
            <person name="Kirkbride R."/>
            <person name="Jenkins J."/>
            <person name="Plott C."/>
            <person name="Lovell J."/>
            <person name="Lin Y.-M."/>
            <person name="Vaughn R."/>
            <person name="Liu B."/>
            <person name="Li W."/>
            <person name="Simpson S."/>
            <person name="Scheffler B."/>
            <person name="Saski C."/>
            <person name="Grover C."/>
            <person name="Hu G."/>
            <person name="Conover J."/>
            <person name="Carlson J."/>
            <person name="Shu S."/>
            <person name="Boston L."/>
            <person name="Williams M."/>
            <person name="Peterson D."/>
            <person name="Mcgee K."/>
            <person name="Jones D."/>
            <person name="Wendel J."/>
            <person name="Stelly D."/>
            <person name="Grimwood J."/>
            <person name="Schmutz J."/>
        </authorList>
    </citation>
    <scope>NUCLEOTIDE SEQUENCE [LARGE SCALE GENOMIC DNA]</scope>
    <source>
        <strain evidence="1">1408120.09</strain>
    </source>
</reference>
<accession>A0A5D2UVQ7</accession>
<dbReference type="SUPFAM" id="SSF50249">
    <property type="entry name" value="Nucleic acid-binding proteins"/>
    <property type="match status" value="1"/>
</dbReference>
<dbReference type="PANTHER" id="PTHR12150:SF13">
    <property type="entry name" value="METHYLTRANSFERASE C9ORF114-RELATED"/>
    <property type="match status" value="1"/>
</dbReference>
<dbReference type="InterPro" id="IPR003750">
    <property type="entry name" value="Put_MeTrfase-C9orf114-like"/>
</dbReference>
<sequence length="110" mass="12200">MTWFFSFGPSIMLKFEMLPPLDAPHHLRKHEWAPYREGVTLEEKHTSSVGTVVDVGLDKNVVVDQALGPGKRVTVAMGTNQNLDYGSVMDIIQLHCLVFGIGAHDIGRLN</sequence>
<dbReference type="Proteomes" id="UP000323597">
    <property type="component" value="Chromosome D05"/>
</dbReference>
<keyword evidence="2" id="KW-1185">Reference proteome</keyword>
<gene>
    <name evidence="1" type="ORF">E1A91_D05G116800v1</name>
</gene>
<proteinExistence type="predicted"/>
<dbReference type="Pfam" id="PF02598">
    <property type="entry name" value="Methyltrn_RNA_3"/>
    <property type="match status" value="1"/>
</dbReference>